<dbReference type="EMBL" id="KN834846">
    <property type="protein sequence ID" value="KIK52232.1"/>
    <property type="molecule type" value="Genomic_DNA"/>
</dbReference>
<dbReference type="SMART" id="SM00220">
    <property type="entry name" value="S_TKc"/>
    <property type="match status" value="1"/>
</dbReference>
<dbReference type="Gene3D" id="1.25.40.20">
    <property type="entry name" value="Ankyrin repeat-containing domain"/>
    <property type="match status" value="3"/>
</dbReference>
<dbReference type="InterPro" id="IPR011009">
    <property type="entry name" value="Kinase-like_dom_sf"/>
</dbReference>
<proteinExistence type="predicted"/>
<evidence type="ECO:0000313" key="2">
    <source>
        <dbReference type="EMBL" id="KIK52232.1"/>
    </source>
</evidence>
<dbReference type="InterPro" id="IPR000719">
    <property type="entry name" value="Prot_kinase_dom"/>
</dbReference>
<dbReference type="SUPFAM" id="SSF48403">
    <property type="entry name" value="Ankyrin repeat"/>
    <property type="match status" value="2"/>
</dbReference>
<dbReference type="SMART" id="SM00248">
    <property type="entry name" value="ANK"/>
    <property type="match status" value="7"/>
</dbReference>
<sequence length="1598" mass="179956">MKPGWHAITLDSLGVYLAKSNSTTGDHDFQQHGPGFQPILRPPPHDKFSFDPQRLKTILSWETQSGIVRDLEFAALSPNPPSAATLQITPVFAAFYLFKCYCYEFGTIFDPEKACYWLRFTASCENDCEECYLARAWCWRVHNAFNVPLDIPAPKLYDWMYYAIIHGHRKCITESVELMDRVPYEAFTRAQSERAFTFARYTLSTERGGVGQAFFEGYKLRRRYDMSSENFQENLAREIQEEMTLRGVNSVDDIYVNHRGVGQAFFEGYKLRRRYDMSSENFQENLAREIQEEMTLRGVNSVDDIYVNHRGDGLLHMAAALGKLKVLNFLVETYHPNIQLGNATREESPLLSACRGGHLDCALYLLDLGASPSGDPFAKEMPLWWLSAFKEEDMPVIASRLIQSGASLSCPSSPSFASVRHPIRNKYAWADYENFLLLPASPLSRAVMMESLPAVRTLLSLGADPLEGLGPMGQAVNPSQGVSVCPVAVAAVLCLPEILELLLEHVDKTIEPKRRLFSEIGMLEMALDCAVTIGDPLSLDCRVARHGPKYKTALTSTLRILHEREKLFVDEIDDSAAMLSRLTILNRADIVETLLSLGHSAKGFSSDTDIVFPIVTAVEQNNEAIFQLLVQYGADIIALYEVPQRPRKCSLLQILAERPRQSRPGAGIARILIDQGVRIDPPASNSVDATQQFSGTIKSRSLAAFVLLISGLEQTLHGDGPLFLDPLVSFTQRRALGSGASFQVERVEWKSNSPYIPGKFGNRWGTSVAVKQSVHQSDPNRIASNWTQLLSEVRALLHEPIRFHPNIVRLLGLSWGAVDGMRSNFPALVLELSELGTFAHLQMNSESLPFETKKKLCWDVSKGISVLHACSVIHGDLKHENVLIYPNPSSTAPVRYVAKISDFGGSVMDLGTDDFRSASLRTPTGPWVAPEFYTKPAMTEIELKLTDVYALGLLVWRTFLDGENPYRRLHELTGGEPYTESQIYDLKCSRTLLDLAKESVKTLEPTIGGDGAELLRRVFDKSIQHVPSMRDLTYSIAALQASCASEIEDILDRAREENDKYNKDFANMKPGWHVITQDGLNVFLAKSNENNGDYDFQNKGILNMILIYCYNEFFFDPQRLKAILSWEIQCSIFHDLELAALSPKLPGGPSVRITPVLAGFYLFKCYCYEFGTTFDPEKACYWLRFTASCEDDCEECYLARAWCWRVHDAFDIPLDIPAKQLYDWMYYAIIHGHRKCIEESKALMDRVPYEALSRAQQEKAFSSAQWALSTMRGGVGQAWFTASCEDDCEECYLARAWCWRVHDAFDIPLDIPAKQLYDWMYYAIIHGHRKCIEESKALMDRVPYEALSRAQQEKAFSSAQWALSTMRGGVGQAWFEDIALRRKYDMLAVDFQAKLVQDIQDELDFRGIASINDISVNHRSDGLLHMAAGLGKLNVLKFLIEKYQPDINKANDEREETPLLSACRGGHLDCALYLLDLGAVPDGHQFSKEMPLWWLCSFKEEEMPIIASRLIQAGALLTCPPRTMMALTRESIERKYAWADYENFFLLPASPLSRAVMMESLPAVRTLLSLGADPLEGLAPGGKAKDPMHGLWTSSRCY</sequence>
<evidence type="ECO:0000313" key="3">
    <source>
        <dbReference type="Proteomes" id="UP000053593"/>
    </source>
</evidence>
<dbReference type="SUPFAM" id="SSF56112">
    <property type="entry name" value="Protein kinase-like (PK-like)"/>
    <property type="match status" value="1"/>
</dbReference>
<keyword evidence="3" id="KW-1185">Reference proteome</keyword>
<dbReference type="InterPro" id="IPR036770">
    <property type="entry name" value="Ankyrin_rpt-contain_sf"/>
</dbReference>
<dbReference type="PROSITE" id="PS00108">
    <property type="entry name" value="PROTEIN_KINASE_ST"/>
    <property type="match status" value="1"/>
</dbReference>
<dbReference type="GO" id="GO:0005524">
    <property type="term" value="F:ATP binding"/>
    <property type="evidence" value="ECO:0007669"/>
    <property type="project" value="InterPro"/>
</dbReference>
<dbReference type="InterPro" id="IPR001245">
    <property type="entry name" value="Ser-Thr/Tyr_kinase_cat_dom"/>
</dbReference>
<dbReference type="Pfam" id="PF13637">
    <property type="entry name" value="Ank_4"/>
    <property type="match status" value="1"/>
</dbReference>
<dbReference type="InterPro" id="IPR002110">
    <property type="entry name" value="Ankyrin_rpt"/>
</dbReference>
<dbReference type="PANTHER" id="PTHR46224:SF64">
    <property type="entry name" value="IQ MOTIF AND ANKYRIN REPEAT DOMAIN-CONTAINING PROTEIN 1"/>
    <property type="match status" value="1"/>
</dbReference>
<dbReference type="InterPro" id="IPR008271">
    <property type="entry name" value="Ser/Thr_kinase_AS"/>
</dbReference>
<reference evidence="2 3" key="1">
    <citation type="submission" date="2014-04" db="EMBL/GenBank/DDBJ databases">
        <title>Evolutionary Origins and Diversification of the Mycorrhizal Mutualists.</title>
        <authorList>
            <consortium name="DOE Joint Genome Institute"/>
            <consortium name="Mycorrhizal Genomics Consortium"/>
            <person name="Kohler A."/>
            <person name="Kuo A."/>
            <person name="Nagy L.G."/>
            <person name="Floudas D."/>
            <person name="Copeland A."/>
            <person name="Barry K.W."/>
            <person name="Cichocki N."/>
            <person name="Veneault-Fourrey C."/>
            <person name="LaButti K."/>
            <person name="Lindquist E.A."/>
            <person name="Lipzen A."/>
            <person name="Lundell T."/>
            <person name="Morin E."/>
            <person name="Murat C."/>
            <person name="Riley R."/>
            <person name="Ohm R."/>
            <person name="Sun H."/>
            <person name="Tunlid A."/>
            <person name="Henrissat B."/>
            <person name="Grigoriev I.V."/>
            <person name="Hibbett D.S."/>
            <person name="Martin F."/>
        </authorList>
    </citation>
    <scope>NUCLEOTIDE SEQUENCE [LARGE SCALE GENOMIC DNA]</scope>
    <source>
        <strain evidence="2 3">FD-317 M1</strain>
    </source>
</reference>
<protein>
    <recommendedName>
        <fullName evidence="1">Protein kinase domain-containing protein</fullName>
    </recommendedName>
</protein>
<feature type="domain" description="Protein kinase" evidence="1">
    <location>
        <begin position="730"/>
        <end position="1039"/>
    </location>
</feature>
<dbReference type="PANTHER" id="PTHR46224">
    <property type="entry name" value="ANKYRIN REPEAT FAMILY PROTEIN"/>
    <property type="match status" value="1"/>
</dbReference>
<evidence type="ECO:0000259" key="1">
    <source>
        <dbReference type="PROSITE" id="PS50011"/>
    </source>
</evidence>
<dbReference type="Pfam" id="PF07714">
    <property type="entry name" value="PK_Tyr_Ser-Thr"/>
    <property type="match status" value="1"/>
</dbReference>
<gene>
    <name evidence="2" type="ORF">GYMLUDRAFT_88771</name>
</gene>
<organism evidence="2 3">
    <name type="scientific">Collybiopsis luxurians FD-317 M1</name>
    <dbReference type="NCBI Taxonomy" id="944289"/>
    <lineage>
        <taxon>Eukaryota</taxon>
        <taxon>Fungi</taxon>
        <taxon>Dikarya</taxon>
        <taxon>Basidiomycota</taxon>
        <taxon>Agaricomycotina</taxon>
        <taxon>Agaricomycetes</taxon>
        <taxon>Agaricomycetidae</taxon>
        <taxon>Agaricales</taxon>
        <taxon>Marasmiineae</taxon>
        <taxon>Omphalotaceae</taxon>
        <taxon>Collybiopsis</taxon>
        <taxon>Collybiopsis luxurians</taxon>
    </lineage>
</organism>
<accession>A0A0D0C303</accession>
<name>A0A0D0C303_9AGAR</name>
<dbReference type="Gene3D" id="1.10.510.10">
    <property type="entry name" value="Transferase(Phosphotransferase) domain 1"/>
    <property type="match status" value="1"/>
</dbReference>
<dbReference type="PROSITE" id="PS50011">
    <property type="entry name" value="PROTEIN_KINASE_DOM"/>
    <property type="match status" value="1"/>
</dbReference>
<dbReference type="Proteomes" id="UP000053593">
    <property type="component" value="Unassembled WGS sequence"/>
</dbReference>
<dbReference type="OrthoDB" id="626167at2759"/>
<dbReference type="InterPro" id="IPR051616">
    <property type="entry name" value="Cul2-RING_E3_ligase_SR"/>
</dbReference>
<dbReference type="HOGENOM" id="CLU_244402_0_0_1"/>
<dbReference type="GO" id="GO:0004672">
    <property type="term" value="F:protein kinase activity"/>
    <property type="evidence" value="ECO:0007669"/>
    <property type="project" value="InterPro"/>
</dbReference>